<proteinExistence type="predicted"/>
<feature type="transmembrane region" description="Helical" evidence="1">
    <location>
        <begin position="12"/>
        <end position="30"/>
    </location>
</feature>
<dbReference type="AlphaFoldDB" id="A0A1I4RRS9"/>
<evidence type="ECO:0000313" key="2">
    <source>
        <dbReference type="EMBL" id="SFM54874.1"/>
    </source>
</evidence>
<reference evidence="2 3" key="1">
    <citation type="submission" date="2016-10" db="EMBL/GenBank/DDBJ databases">
        <authorList>
            <person name="de Groot N.N."/>
        </authorList>
    </citation>
    <scope>NUCLEOTIDE SEQUENCE [LARGE SCALE GENOMIC DNA]</scope>
    <source>
        <strain evidence="2 3">DSM 4180</strain>
    </source>
</reference>
<organism evidence="2 3">
    <name type="scientific">Ectothiorhodospira mobilis</name>
    <dbReference type="NCBI Taxonomy" id="195064"/>
    <lineage>
        <taxon>Bacteria</taxon>
        <taxon>Pseudomonadati</taxon>
        <taxon>Pseudomonadota</taxon>
        <taxon>Gammaproteobacteria</taxon>
        <taxon>Chromatiales</taxon>
        <taxon>Ectothiorhodospiraceae</taxon>
        <taxon>Ectothiorhodospira</taxon>
    </lineage>
</organism>
<protein>
    <submittedName>
        <fullName evidence="2">Uncharacterized protein</fullName>
    </submittedName>
</protein>
<name>A0A1I4RRS9_ECTMO</name>
<keyword evidence="1" id="KW-0812">Transmembrane</keyword>
<keyword evidence="1" id="KW-0472">Membrane</keyword>
<evidence type="ECO:0000313" key="3">
    <source>
        <dbReference type="Proteomes" id="UP000199556"/>
    </source>
</evidence>
<keyword evidence="3" id="KW-1185">Reference proteome</keyword>
<gene>
    <name evidence="2" type="ORF">SAMN05421721_10949</name>
</gene>
<evidence type="ECO:0000256" key="1">
    <source>
        <dbReference type="SAM" id="Phobius"/>
    </source>
</evidence>
<sequence>MIDTTTLVLGKGLLTAGVLLGFCAWQIVAVRRALRERRRRPPSDRGQGHRD</sequence>
<dbReference type="RefSeq" id="WP_177217629.1">
    <property type="nucleotide sequence ID" value="NZ_FOUO01000009.1"/>
</dbReference>
<accession>A0A1I4RRS9</accession>
<keyword evidence="1" id="KW-1133">Transmembrane helix</keyword>
<dbReference type="EMBL" id="FOUO01000009">
    <property type="protein sequence ID" value="SFM54874.1"/>
    <property type="molecule type" value="Genomic_DNA"/>
</dbReference>
<dbReference type="Proteomes" id="UP000199556">
    <property type="component" value="Unassembled WGS sequence"/>
</dbReference>